<dbReference type="Pfam" id="PF02899">
    <property type="entry name" value="Phage_int_SAM_1"/>
    <property type="match status" value="1"/>
</dbReference>
<dbReference type="InterPro" id="IPR044068">
    <property type="entry name" value="CB"/>
</dbReference>
<gene>
    <name evidence="8" type="ORF">SAMN05444410_1282</name>
</gene>
<dbReference type="PROSITE" id="PS51898">
    <property type="entry name" value="TYR_RECOMBINASE"/>
    <property type="match status" value="1"/>
</dbReference>
<evidence type="ECO:0000313" key="8">
    <source>
        <dbReference type="EMBL" id="SDX69530.1"/>
    </source>
</evidence>
<evidence type="ECO:0000256" key="4">
    <source>
        <dbReference type="ARBA" id="ARBA00023172"/>
    </source>
</evidence>
<dbReference type="InterPro" id="IPR011010">
    <property type="entry name" value="DNA_brk_join_enz"/>
</dbReference>
<evidence type="ECO:0000259" key="7">
    <source>
        <dbReference type="PROSITE" id="PS51900"/>
    </source>
</evidence>
<dbReference type="InterPro" id="IPR050090">
    <property type="entry name" value="Tyrosine_recombinase_XerCD"/>
</dbReference>
<dbReference type="RefSeq" id="WP_092727064.1">
    <property type="nucleotide sequence ID" value="NZ_FNNO01000028.1"/>
</dbReference>
<evidence type="ECO:0000259" key="6">
    <source>
        <dbReference type="PROSITE" id="PS51898"/>
    </source>
</evidence>
<dbReference type="InterPro" id="IPR010998">
    <property type="entry name" value="Integrase_recombinase_N"/>
</dbReference>
<proteinExistence type="predicted"/>
<organism evidence="8 9">
    <name type="scientific">Hydrobacter penzbergensis</name>
    <dbReference type="NCBI Taxonomy" id="1235997"/>
    <lineage>
        <taxon>Bacteria</taxon>
        <taxon>Pseudomonadati</taxon>
        <taxon>Bacteroidota</taxon>
        <taxon>Chitinophagia</taxon>
        <taxon>Chitinophagales</taxon>
        <taxon>Chitinophagaceae</taxon>
        <taxon>Hydrobacter</taxon>
    </lineage>
</organism>
<dbReference type="EMBL" id="FNNO01000028">
    <property type="protein sequence ID" value="SDX69530.1"/>
    <property type="molecule type" value="Genomic_DNA"/>
</dbReference>
<dbReference type="CDD" id="cd00397">
    <property type="entry name" value="DNA_BRE_C"/>
    <property type="match status" value="1"/>
</dbReference>
<evidence type="ECO:0000256" key="5">
    <source>
        <dbReference type="PROSITE-ProRule" id="PRU01248"/>
    </source>
</evidence>
<accession>A0A8X8LFJ0</accession>
<dbReference type="SUPFAM" id="SSF56349">
    <property type="entry name" value="DNA breaking-rejoining enzymes"/>
    <property type="match status" value="1"/>
</dbReference>
<evidence type="ECO:0000256" key="1">
    <source>
        <dbReference type="ARBA" id="ARBA00022829"/>
    </source>
</evidence>
<protein>
    <submittedName>
        <fullName evidence="8">Integrase/recombinase XerD</fullName>
    </submittedName>
</protein>
<keyword evidence="2" id="KW-0229">DNA integration</keyword>
<dbReference type="PANTHER" id="PTHR30349:SF81">
    <property type="entry name" value="TYROSINE RECOMBINASE XERC"/>
    <property type="match status" value="1"/>
</dbReference>
<dbReference type="Gene3D" id="1.10.443.10">
    <property type="entry name" value="Intergrase catalytic core"/>
    <property type="match status" value="1"/>
</dbReference>
<dbReference type="InterPro" id="IPR002104">
    <property type="entry name" value="Integrase_catalytic"/>
</dbReference>
<keyword evidence="1" id="KW-0159">Chromosome partition</keyword>
<sequence length="290" mass="32885">MESGLQRYLRQYYAAGTVREYSRDIAAYLLHQSSAEQAMYKDITAYIGALRSRYSNAATIRGAVCAIKAYYSYLCHTGMRKDNPAKAIRLKDRRNSDVQLQDLFTAAELEAMLERREPYHRWGYRNKVLVGLLIYQGLWPQEIAAVRVEDVDLTAATVYIRATTKTSARTLPLKANQVLLFYEYIHSIRPKLIKQGTTTDKLLIGLQGRPLPAWAISVHIKRCYGTMYPGRTVCPHTIRQSVITNLLKAGHDISVVQLFAGHVCAASTQRYQQSGVDSLKAAVHRYHPMK</sequence>
<dbReference type="AlphaFoldDB" id="A0A8X8LFJ0"/>
<dbReference type="Gene3D" id="1.10.150.130">
    <property type="match status" value="1"/>
</dbReference>
<dbReference type="Proteomes" id="UP000198711">
    <property type="component" value="Unassembled WGS sequence"/>
</dbReference>
<evidence type="ECO:0000256" key="3">
    <source>
        <dbReference type="ARBA" id="ARBA00023125"/>
    </source>
</evidence>
<dbReference type="InterPro" id="IPR013762">
    <property type="entry name" value="Integrase-like_cat_sf"/>
</dbReference>
<dbReference type="InterPro" id="IPR004107">
    <property type="entry name" value="Integrase_SAM-like_N"/>
</dbReference>
<dbReference type="GO" id="GO:0007059">
    <property type="term" value="P:chromosome segregation"/>
    <property type="evidence" value="ECO:0007669"/>
    <property type="project" value="UniProtKB-KW"/>
</dbReference>
<feature type="domain" description="Core-binding (CB)" evidence="7">
    <location>
        <begin position="1"/>
        <end position="75"/>
    </location>
</feature>
<feature type="domain" description="Tyr recombinase" evidence="6">
    <location>
        <begin position="99"/>
        <end position="284"/>
    </location>
</feature>
<dbReference type="PROSITE" id="PS51900">
    <property type="entry name" value="CB"/>
    <property type="match status" value="1"/>
</dbReference>
<keyword evidence="9" id="KW-1185">Reference proteome</keyword>
<dbReference type="GO" id="GO:0015074">
    <property type="term" value="P:DNA integration"/>
    <property type="evidence" value="ECO:0007669"/>
    <property type="project" value="UniProtKB-KW"/>
</dbReference>
<keyword evidence="3 5" id="KW-0238">DNA-binding</keyword>
<dbReference type="GO" id="GO:0006310">
    <property type="term" value="P:DNA recombination"/>
    <property type="evidence" value="ECO:0007669"/>
    <property type="project" value="UniProtKB-KW"/>
</dbReference>
<name>A0A8X8LFJ0_9BACT</name>
<keyword evidence="4" id="KW-0233">DNA recombination</keyword>
<evidence type="ECO:0000313" key="9">
    <source>
        <dbReference type="Proteomes" id="UP000198711"/>
    </source>
</evidence>
<reference evidence="8 9" key="1">
    <citation type="submission" date="2016-10" db="EMBL/GenBank/DDBJ databases">
        <authorList>
            <person name="Varghese N."/>
            <person name="Submissions S."/>
        </authorList>
    </citation>
    <scope>NUCLEOTIDE SEQUENCE [LARGE SCALE GENOMIC DNA]</scope>
    <source>
        <strain evidence="8 9">DSM 25353</strain>
    </source>
</reference>
<comment type="caution">
    <text evidence="8">The sequence shown here is derived from an EMBL/GenBank/DDBJ whole genome shotgun (WGS) entry which is preliminary data.</text>
</comment>
<evidence type="ECO:0000256" key="2">
    <source>
        <dbReference type="ARBA" id="ARBA00022908"/>
    </source>
</evidence>
<dbReference type="Pfam" id="PF00589">
    <property type="entry name" value="Phage_integrase"/>
    <property type="match status" value="1"/>
</dbReference>
<dbReference type="GO" id="GO:0003677">
    <property type="term" value="F:DNA binding"/>
    <property type="evidence" value="ECO:0007669"/>
    <property type="project" value="UniProtKB-UniRule"/>
</dbReference>
<dbReference type="PANTHER" id="PTHR30349">
    <property type="entry name" value="PHAGE INTEGRASE-RELATED"/>
    <property type="match status" value="1"/>
</dbReference>